<sequence>MEFGEMYVAARSNVITWDGLDVHATYEAPGSPTLITVEVQQFKAPGEVTQGLRLSVRDGEFVDPDGDRGTEVNLWIGD</sequence>
<protein>
    <submittedName>
        <fullName evidence="1">Uncharacterized protein</fullName>
    </submittedName>
</protein>
<dbReference type="KEGG" id="cfi:Celf_0177"/>
<dbReference type="AlphaFoldDB" id="F4H5J9"/>
<proteinExistence type="predicted"/>
<reference evidence="1 2" key="1">
    <citation type="submission" date="2011-04" db="EMBL/GenBank/DDBJ databases">
        <title>Complete sequence of Cellulomonas fimi ATCC 484.</title>
        <authorList>
            <consortium name="US DOE Joint Genome Institute"/>
            <person name="Lucas S."/>
            <person name="Han J."/>
            <person name="Lapidus A."/>
            <person name="Cheng J.-F."/>
            <person name="Goodwin L."/>
            <person name="Pitluck S."/>
            <person name="Peters L."/>
            <person name="Chertkov O."/>
            <person name="Detter J.C."/>
            <person name="Han C."/>
            <person name="Tapia R."/>
            <person name="Land M."/>
            <person name="Hauser L."/>
            <person name="Kyrpides N."/>
            <person name="Ivanova N."/>
            <person name="Ovchinnikova G."/>
            <person name="Pagani I."/>
            <person name="Mead D."/>
            <person name="Brumm P."/>
            <person name="Woyke T."/>
        </authorList>
    </citation>
    <scope>NUCLEOTIDE SEQUENCE [LARGE SCALE GENOMIC DNA]</scope>
    <source>
        <strain evidence="2">ATCC 484 / DSM 20113 / JCM 1341 / NBRC 15513 / NCIMB 8980 / NCTC 7547</strain>
    </source>
</reference>
<dbReference type="Proteomes" id="UP000008460">
    <property type="component" value="Chromosome"/>
</dbReference>
<gene>
    <name evidence="1" type="ordered locus">Celf_0177</name>
</gene>
<evidence type="ECO:0000313" key="1">
    <source>
        <dbReference type="EMBL" id="AEE44323.1"/>
    </source>
</evidence>
<dbReference type="EMBL" id="CP002666">
    <property type="protein sequence ID" value="AEE44323.1"/>
    <property type="molecule type" value="Genomic_DNA"/>
</dbReference>
<evidence type="ECO:0000313" key="2">
    <source>
        <dbReference type="Proteomes" id="UP000008460"/>
    </source>
</evidence>
<organism evidence="1 2">
    <name type="scientific">Cellulomonas fimi (strain ATCC 484 / DSM 20113 / JCM 1341 / CCUG 24087 / LMG 16345 / NBRC 15513 / NCIMB 8980 / NCTC 7547 / NRS-133)</name>
    <dbReference type="NCBI Taxonomy" id="590998"/>
    <lineage>
        <taxon>Bacteria</taxon>
        <taxon>Bacillati</taxon>
        <taxon>Actinomycetota</taxon>
        <taxon>Actinomycetes</taxon>
        <taxon>Micrococcales</taxon>
        <taxon>Cellulomonadaceae</taxon>
        <taxon>Cellulomonas</taxon>
    </lineage>
</organism>
<keyword evidence="2" id="KW-1185">Reference proteome</keyword>
<accession>F4H5J9</accession>
<name>F4H5J9_CELFA</name>
<dbReference type="HOGENOM" id="CLU_2615537_0_0_11"/>